<proteinExistence type="predicted"/>
<comment type="caution">
    <text evidence="1">The sequence shown here is derived from an EMBL/GenBank/DDBJ whole genome shotgun (WGS) entry which is preliminary data.</text>
</comment>
<keyword evidence="1" id="KW-0808">Transferase</keyword>
<dbReference type="EMBL" id="SSTG01000019">
    <property type="protein sequence ID" value="THG54421.1"/>
    <property type="molecule type" value="Genomic_DNA"/>
</dbReference>
<dbReference type="EC" id="2.7.7.7" evidence="1"/>
<protein>
    <submittedName>
        <fullName evidence="1">DNA polymerase I</fullName>
        <ecNumber evidence="1">2.7.7.7</ecNumber>
    </submittedName>
</protein>
<name>A0AC61S7F2_9BACT</name>
<evidence type="ECO:0000313" key="1">
    <source>
        <dbReference type="EMBL" id="THG54421.1"/>
    </source>
</evidence>
<organism evidence="1 2">
    <name type="scientific">Muribaculum caecicola</name>
    <dbReference type="NCBI Taxonomy" id="3038144"/>
    <lineage>
        <taxon>Bacteria</taxon>
        <taxon>Pseudomonadati</taxon>
        <taxon>Bacteroidota</taxon>
        <taxon>Bacteroidia</taxon>
        <taxon>Bacteroidales</taxon>
        <taxon>Muribaculaceae</taxon>
        <taxon>Muribaculum</taxon>
    </lineage>
</organism>
<sequence>METEKKLFLLDAYALVYRAYYALINAPRMTSSGFNTSAIYGFVNTLQELLRTQQPTHIAVCFDPHGPTFRHEAYQDYKAQRDKQPEDITQSIPIIKDIINAYGIEVVEVEGYEADDVIGTLSRKAEAAGFTTYMMTPDKDYGQLVTDKVFMYKPGTKGSVADILGPEQICEKHGIESPLQVIDLLALEGDSVDNIPGCPGVGPKTAAKLIQEWNSVENLLENTGQIKGALQKKLADNAEQIRFSKFLATICTDAPIEISPDQFSIKAPDYKKLESIFNQLEFRQLAKRLPAHGLKTEEKHTANTNGFVADSLFDMHPAENSAPTKHQYTAGNAAYKQASSPEDISGTVAQALAAPHIGVAVYAVGDEDMTASWMGIALSAAEGEAAYIPIPAFADERADVISRLRPLFENSQGSPVIVSHDVKRLITVLRREGIALKAPYYDTSVAHYLLEPEMNHSLARVAAARLNYHTSDFTAETDRVRRRGEPIPPGQETLRAGEAADITLRLYTVLRTAVDNEGLTPLMADIELPLIAVLASMEWEGVRIDNRVMEALQRNFSERLAHMEAEAYRLAGKQFNIASPSQVGEILFGQLALDPKAKRTKKGSYSTTEEILDKYRDAHPLVGLILEIRGLRKLLTTYVEALPQLVNKTTGKIHTSFNQTVTATGRISSANPNLQNIPIRTGDGREIRRAFIPGQGHLLLSADYSQIELRVIADISHDPEMTEAFLSDTDIHRSTASKIYHVPLEQVTDEQRRRAKTANFGIIYGISAFGLSQRLHISRQEAKELIDGYFRTYPHIQQYIEHAIEDAREKGHVTTIMGRKRMLPDINSRSAVVRGYAERNAVNAPIQGSAADIIKLAMVRIYNEFNRLGLKSKMIIQVHDELIFDVVPDELPVVQETVTRLMTGAHTGAVPMEVAAGVGSNWLEAH</sequence>
<keyword evidence="2" id="KW-1185">Reference proteome</keyword>
<keyword evidence="1" id="KW-0548">Nucleotidyltransferase</keyword>
<gene>
    <name evidence="1" type="primary">polA</name>
    <name evidence="1" type="ORF">E5990_02845</name>
</gene>
<accession>A0AC61S7F2</accession>
<reference evidence="1" key="1">
    <citation type="submission" date="2019-04" db="EMBL/GenBank/DDBJ databases">
        <title>Microbes associate with the intestines of laboratory mice.</title>
        <authorList>
            <person name="Navarre W."/>
            <person name="Wong E."/>
            <person name="Huang K.C."/>
            <person name="Tropini C."/>
            <person name="Ng K."/>
            <person name="Yu B."/>
        </authorList>
    </citation>
    <scope>NUCLEOTIDE SEQUENCE</scope>
    <source>
        <strain evidence="1">NM86_A22</strain>
    </source>
</reference>
<evidence type="ECO:0000313" key="2">
    <source>
        <dbReference type="Proteomes" id="UP000305401"/>
    </source>
</evidence>
<dbReference type="Proteomes" id="UP000305401">
    <property type="component" value="Unassembled WGS sequence"/>
</dbReference>